<organism evidence="1 2">
    <name type="scientific">Leucogyrophana mollusca</name>
    <dbReference type="NCBI Taxonomy" id="85980"/>
    <lineage>
        <taxon>Eukaryota</taxon>
        <taxon>Fungi</taxon>
        <taxon>Dikarya</taxon>
        <taxon>Basidiomycota</taxon>
        <taxon>Agaricomycotina</taxon>
        <taxon>Agaricomycetes</taxon>
        <taxon>Agaricomycetidae</taxon>
        <taxon>Boletales</taxon>
        <taxon>Boletales incertae sedis</taxon>
        <taxon>Leucogyrophana</taxon>
    </lineage>
</organism>
<name>A0ACB8BW07_9AGAM</name>
<proteinExistence type="predicted"/>
<gene>
    <name evidence="1" type="ORF">BV22DRAFT_1001928</name>
</gene>
<dbReference type="Proteomes" id="UP000790709">
    <property type="component" value="Unassembled WGS sequence"/>
</dbReference>
<protein>
    <submittedName>
        <fullName evidence="1">Uncharacterized protein</fullName>
    </submittedName>
</protein>
<evidence type="ECO:0000313" key="2">
    <source>
        <dbReference type="Proteomes" id="UP000790709"/>
    </source>
</evidence>
<accession>A0ACB8BW07</accession>
<evidence type="ECO:0000313" key="1">
    <source>
        <dbReference type="EMBL" id="KAH7929874.1"/>
    </source>
</evidence>
<comment type="caution">
    <text evidence="1">The sequence shown here is derived from an EMBL/GenBank/DDBJ whole genome shotgun (WGS) entry which is preliminary data.</text>
</comment>
<reference evidence="1" key="1">
    <citation type="journal article" date="2021" name="New Phytol.">
        <title>Evolutionary innovations through gain and loss of genes in the ectomycorrhizal Boletales.</title>
        <authorList>
            <person name="Wu G."/>
            <person name="Miyauchi S."/>
            <person name="Morin E."/>
            <person name="Kuo A."/>
            <person name="Drula E."/>
            <person name="Varga T."/>
            <person name="Kohler A."/>
            <person name="Feng B."/>
            <person name="Cao Y."/>
            <person name="Lipzen A."/>
            <person name="Daum C."/>
            <person name="Hundley H."/>
            <person name="Pangilinan J."/>
            <person name="Johnson J."/>
            <person name="Barry K."/>
            <person name="LaButti K."/>
            <person name="Ng V."/>
            <person name="Ahrendt S."/>
            <person name="Min B."/>
            <person name="Choi I.G."/>
            <person name="Park H."/>
            <person name="Plett J.M."/>
            <person name="Magnuson J."/>
            <person name="Spatafora J.W."/>
            <person name="Nagy L.G."/>
            <person name="Henrissat B."/>
            <person name="Grigoriev I.V."/>
            <person name="Yang Z.L."/>
            <person name="Xu J."/>
            <person name="Martin F.M."/>
        </authorList>
    </citation>
    <scope>NUCLEOTIDE SEQUENCE</scope>
    <source>
        <strain evidence="1">KUC20120723A-06</strain>
    </source>
</reference>
<keyword evidence="2" id="KW-1185">Reference proteome</keyword>
<sequence>MSDGSFQAAVKQEEAYLQKVHPTADDIPGCMSLFDDFLLCNVLGAQVKSLYRFGRMSECKEKMEDFKFCMSLKSMHPEQKRDAWIRRRAEWWAARRVGKSSENVWDIRHEPLSKWPPSLSDSMQDTDTIA</sequence>
<dbReference type="EMBL" id="MU266337">
    <property type="protein sequence ID" value="KAH7929874.1"/>
    <property type="molecule type" value="Genomic_DNA"/>
</dbReference>